<reference evidence="1" key="1">
    <citation type="journal article" date="2021" name="Sci. Adv.">
        <title>The American lobster genome reveals insights on longevity, neural, and immune adaptations.</title>
        <authorList>
            <person name="Polinski J.M."/>
            <person name="Zimin A.V."/>
            <person name="Clark K.F."/>
            <person name="Kohn A.B."/>
            <person name="Sadowski N."/>
            <person name="Timp W."/>
            <person name="Ptitsyn A."/>
            <person name="Khanna P."/>
            <person name="Romanova D.Y."/>
            <person name="Williams P."/>
            <person name="Greenwood S.J."/>
            <person name="Moroz L.L."/>
            <person name="Walt D.R."/>
            <person name="Bodnar A.G."/>
        </authorList>
    </citation>
    <scope>NUCLEOTIDE SEQUENCE</scope>
    <source>
        <strain evidence="1">GMGI-L3</strain>
    </source>
</reference>
<dbReference type="AlphaFoldDB" id="A0A8J5MU44"/>
<sequence length="72" mass="8372">MKLRTFSGTPDNLDQINVSEWIAEAKRNIRLLGYKGRKAVNYILKFLTGPAQKRVEKLPWSDSCDREEISQF</sequence>
<evidence type="ECO:0000313" key="2">
    <source>
        <dbReference type="Proteomes" id="UP000747542"/>
    </source>
</evidence>
<organism evidence="1 2">
    <name type="scientific">Homarus americanus</name>
    <name type="common">American lobster</name>
    <dbReference type="NCBI Taxonomy" id="6706"/>
    <lineage>
        <taxon>Eukaryota</taxon>
        <taxon>Metazoa</taxon>
        <taxon>Ecdysozoa</taxon>
        <taxon>Arthropoda</taxon>
        <taxon>Crustacea</taxon>
        <taxon>Multicrustacea</taxon>
        <taxon>Malacostraca</taxon>
        <taxon>Eumalacostraca</taxon>
        <taxon>Eucarida</taxon>
        <taxon>Decapoda</taxon>
        <taxon>Pleocyemata</taxon>
        <taxon>Astacidea</taxon>
        <taxon>Nephropoidea</taxon>
        <taxon>Nephropidae</taxon>
        <taxon>Homarus</taxon>
    </lineage>
</organism>
<comment type="caution">
    <text evidence="1">The sequence shown here is derived from an EMBL/GenBank/DDBJ whole genome shotgun (WGS) entry which is preliminary data.</text>
</comment>
<protein>
    <submittedName>
        <fullName evidence="1">Uncharacterized protein</fullName>
    </submittedName>
</protein>
<dbReference type="EMBL" id="JAHLQT010025553">
    <property type="protein sequence ID" value="KAG7164153.1"/>
    <property type="molecule type" value="Genomic_DNA"/>
</dbReference>
<keyword evidence="2" id="KW-1185">Reference proteome</keyword>
<proteinExistence type="predicted"/>
<accession>A0A8J5MU44</accession>
<evidence type="ECO:0000313" key="1">
    <source>
        <dbReference type="EMBL" id="KAG7164153.1"/>
    </source>
</evidence>
<dbReference type="Proteomes" id="UP000747542">
    <property type="component" value="Unassembled WGS sequence"/>
</dbReference>
<name>A0A8J5MU44_HOMAM</name>
<gene>
    <name evidence="1" type="ORF">Hamer_G014283</name>
</gene>